<evidence type="ECO:0000313" key="2">
    <source>
        <dbReference type="EMBL" id="WAB82418.1"/>
    </source>
</evidence>
<evidence type="ECO:0000313" key="3">
    <source>
        <dbReference type="Proteomes" id="UP001164706"/>
    </source>
</evidence>
<protein>
    <submittedName>
        <fullName evidence="2">Uncharacterized protein</fullName>
    </submittedName>
</protein>
<dbReference type="Proteomes" id="UP001164706">
    <property type="component" value="Chromosome"/>
</dbReference>
<keyword evidence="1" id="KW-1133">Transmembrane helix</keyword>
<dbReference type="RefSeq" id="WP_267782445.1">
    <property type="nucleotide sequence ID" value="NZ_CP113089.1"/>
</dbReference>
<feature type="transmembrane region" description="Helical" evidence="1">
    <location>
        <begin position="155"/>
        <end position="173"/>
    </location>
</feature>
<feature type="transmembrane region" description="Helical" evidence="1">
    <location>
        <begin position="59"/>
        <end position="78"/>
    </location>
</feature>
<feature type="transmembrane region" description="Helical" evidence="1">
    <location>
        <begin position="270"/>
        <end position="292"/>
    </location>
</feature>
<dbReference type="AlphaFoldDB" id="A0A9E8S9J2"/>
<keyword evidence="3" id="KW-1185">Reference proteome</keyword>
<accession>A0A9E8S9J2</accession>
<name>A0A9E8S9J2_9MICO</name>
<feature type="transmembrane region" description="Helical" evidence="1">
    <location>
        <begin position="193"/>
        <end position="211"/>
    </location>
</feature>
<keyword evidence="1" id="KW-0472">Membrane</keyword>
<dbReference type="EMBL" id="CP113089">
    <property type="protein sequence ID" value="WAB82418.1"/>
    <property type="molecule type" value="Genomic_DNA"/>
</dbReference>
<evidence type="ECO:0000256" key="1">
    <source>
        <dbReference type="SAM" id="Phobius"/>
    </source>
</evidence>
<proteinExistence type="predicted"/>
<feature type="transmembrane region" description="Helical" evidence="1">
    <location>
        <begin position="218"/>
        <end position="241"/>
    </location>
</feature>
<feature type="transmembrane region" description="Helical" evidence="1">
    <location>
        <begin position="90"/>
        <end position="111"/>
    </location>
</feature>
<feature type="transmembrane region" description="Helical" evidence="1">
    <location>
        <begin position="123"/>
        <end position="148"/>
    </location>
</feature>
<dbReference type="KEGG" id="mdb:OVN18_05285"/>
<keyword evidence="1" id="KW-0812">Transmembrane</keyword>
<sequence>MTIPDRSSPLALWIALGAGGAVLGLLPWLSTGGQLLLQNLGDAQLAGPLPFVLLPFNQYFLFSIVALLVVGPAITGLVSRALAPRRPRFGTLAMAAAMVLVQVVAIVQSAAATASVLETSTRASLYLGLLIAVSVVGMLVGMLVLLLVARAPVPGATMALALAAIVASTWVGTGLRELLIAGPEGIALVLPFMLRWMPAVLVGCAIAWCGFRTPGRIAAAVVSLAALWIGPAFITAVSSAAGTRVLLSRPAEMAEYGIGIFGMALTIPEIAAPSLIVAAVIGVVGAVILARVRPTLAASSRRQDSESTLTSA</sequence>
<feature type="transmembrane region" description="Helical" evidence="1">
    <location>
        <begin position="12"/>
        <end position="30"/>
    </location>
</feature>
<reference evidence="2" key="1">
    <citation type="submission" date="2022-11" db="EMBL/GenBank/DDBJ databases">
        <title>Description of Microcella daejonensis nov. sp, isolated from riverside soil.</title>
        <authorList>
            <person name="Molina K.M."/>
            <person name="Kim S.B."/>
        </authorList>
    </citation>
    <scope>NUCLEOTIDE SEQUENCE</scope>
    <source>
        <strain evidence="2">MMS21-STM12</strain>
    </source>
</reference>
<gene>
    <name evidence="2" type="ORF">OVN18_05285</name>
</gene>
<organism evidence="2 3">
    <name type="scientific">Microcella daejeonensis</name>
    <dbReference type="NCBI Taxonomy" id="2994971"/>
    <lineage>
        <taxon>Bacteria</taxon>
        <taxon>Bacillati</taxon>
        <taxon>Actinomycetota</taxon>
        <taxon>Actinomycetes</taxon>
        <taxon>Micrococcales</taxon>
        <taxon>Microbacteriaceae</taxon>
        <taxon>Microcella</taxon>
    </lineage>
</organism>